<dbReference type="GO" id="GO:0009570">
    <property type="term" value="C:chloroplast stroma"/>
    <property type="evidence" value="ECO:0007669"/>
    <property type="project" value="TreeGrafter"/>
</dbReference>
<gene>
    <name evidence="3" type="ORF">Nepgr_005361</name>
</gene>
<accession>A0AAD3XGC6</accession>
<name>A0AAD3XGC6_NEPGR</name>
<dbReference type="AlphaFoldDB" id="A0AAD3XGC6"/>
<keyword evidence="4" id="KW-1185">Reference proteome</keyword>
<reference evidence="3" key="1">
    <citation type="submission" date="2023-05" db="EMBL/GenBank/DDBJ databases">
        <title>Nepenthes gracilis genome sequencing.</title>
        <authorList>
            <person name="Fukushima K."/>
        </authorList>
    </citation>
    <scope>NUCLEOTIDE SEQUENCE</scope>
    <source>
        <strain evidence="3">SING2019-196</strain>
    </source>
</reference>
<comment type="caution">
    <text evidence="3">The sequence shown here is derived from an EMBL/GenBank/DDBJ whole genome shotgun (WGS) entry which is preliminary data.</text>
</comment>
<dbReference type="InterPro" id="IPR033756">
    <property type="entry name" value="YlxH/NBP35"/>
</dbReference>
<dbReference type="PANTHER" id="PTHR42961">
    <property type="entry name" value="IRON-SULFUR PROTEIN NUBPL"/>
    <property type="match status" value="1"/>
</dbReference>
<dbReference type="InterPro" id="IPR027417">
    <property type="entry name" value="P-loop_NTPase"/>
</dbReference>
<sequence>MDSSKNWLLEMNLEKRTIIPTEYVGVKLVSFGFAGQGCAVMRGPMVSEVINQLITTATWEELDYLVIDMPPRIGDIQLLLCKIVPLTVAKIVTTPPMLVFIEVAKGVRMFPKLKVPCVAVVENMCHLDADGKPLLISLEFFLQP</sequence>
<keyword evidence="2" id="KW-0067">ATP-binding</keyword>
<protein>
    <submittedName>
        <fullName evidence="3">Uncharacterized protein</fullName>
    </submittedName>
</protein>
<dbReference type="GO" id="GO:0016226">
    <property type="term" value="P:iron-sulfur cluster assembly"/>
    <property type="evidence" value="ECO:0007669"/>
    <property type="project" value="InterPro"/>
</dbReference>
<organism evidence="3 4">
    <name type="scientific">Nepenthes gracilis</name>
    <name type="common">Slender pitcher plant</name>
    <dbReference type="NCBI Taxonomy" id="150966"/>
    <lineage>
        <taxon>Eukaryota</taxon>
        <taxon>Viridiplantae</taxon>
        <taxon>Streptophyta</taxon>
        <taxon>Embryophyta</taxon>
        <taxon>Tracheophyta</taxon>
        <taxon>Spermatophyta</taxon>
        <taxon>Magnoliopsida</taxon>
        <taxon>eudicotyledons</taxon>
        <taxon>Gunneridae</taxon>
        <taxon>Pentapetalae</taxon>
        <taxon>Caryophyllales</taxon>
        <taxon>Nepenthaceae</taxon>
        <taxon>Nepenthes</taxon>
    </lineage>
</organism>
<dbReference type="PANTHER" id="PTHR42961:SF2">
    <property type="entry name" value="IRON-SULFUR PROTEIN NUBPL"/>
    <property type="match status" value="1"/>
</dbReference>
<dbReference type="Pfam" id="PF10609">
    <property type="entry name" value="ParA"/>
    <property type="match status" value="1"/>
</dbReference>
<proteinExistence type="predicted"/>
<evidence type="ECO:0000256" key="1">
    <source>
        <dbReference type="ARBA" id="ARBA00022741"/>
    </source>
</evidence>
<dbReference type="GO" id="GO:0051539">
    <property type="term" value="F:4 iron, 4 sulfur cluster binding"/>
    <property type="evidence" value="ECO:0007669"/>
    <property type="project" value="TreeGrafter"/>
</dbReference>
<dbReference type="InterPro" id="IPR044304">
    <property type="entry name" value="NUBPL-like"/>
</dbReference>
<dbReference type="GO" id="GO:0005524">
    <property type="term" value="F:ATP binding"/>
    <property type="evidence" value="ECO:0007669"/>
    <property type="project" value="UniProtKB-KW"/>
</dbReference>
<dbReference type="Gene3D" id="3.40.50.300">
    <property type="entry name" value="P-loop containing nucleotide triphosphate hydrolases"/>
    <property type="match status" value="1"/>
</dbReference>
<dbReference type="SUPFAM" id="SSF52540">
    <property type="entry name" value="P-loop containing nucleoside triphosphate hydrolases"/>
    <property type="match status" value="1"/>
</dbReference>
<dbReference type="Proteomes" id="UP001279734">
    <property type="component" value="Unassembled WGS sequence"/>
</dbReference>
<dbReference type="EMBL" id="BSYO01000004">
    <property type="protein sequence ID" value="GMH03522.1"/>
    <property type="molecule type" value="Genomic_DNA"/>
</dbReference>
<evidence type="ECO:0000313" key="3">
    <source>
        <dbReference type="EMBL" id="GMH03522.1"/>
    </source>
</evidence>
<evidence type="ECO:0000256" key="2">
    <source>
        <dbReference type="ARBA" id="ARBA00022840"/>
    </source>
</evidence>
<evidence type="ECO:0000313" key="4">
    <source>
        <dbReference type="Proteomes" id="UP001279734"/>
    </source>
</evidence>
<keyword evidence="1" id="KW-0547">Nucleotide-binding</keyword>